<organism evidence="2 3">
    <name type="scientific">Oesophagostomum dentatum</name>
    <name type="common">Nodular worm</name>
    <dbReference type="NCBI Taxonomy" id="61180"/>
    <lineage>
        <taxon>Eukaryota</taxon>
        <taxon>Metazoa</taxon>
        <taxon>Ecdysozoa</taxon>
        <taxon>Nematoda</taxon>
        <taxon>Chromadorea</taxon>
        <taxon>Rhabditida</taxon>
        <taxon>Rhabditina</taxon>
        <taxon>Rhabditomorpha</taxon>
        <taxon>Strongyloidea</taxon>
        <taxon>Strongylidae</taxon>
        <taxon>Oesophagostomum</taxon>
    </lineage>
</organism>
<keyword evidence="3" id="KW-1185">Reference proteome</keyword>
<evidence type="ECO:0000256" key="1">
    <source>
        <dbReference type="SAM" id="MobiDB-lite"/>
    </source>
</evidence>
<feature type="compositionally biased region" description="Polar residues" evidence="1">
    <location>
        <begin position="102"/>
        <end position="111"/>
    </location>
</feature>
<sequence length="174" mass="20109">MLYEQNKRMKLSLRRTQEKLKTQESCSSGPPSRLESPASPKDEPPKKRPRPEDEFPVNKQKKCPESHESCTVANCQNPRAKLAEHLKQIFGVSPPRRDTRPSIFSSQPRFQRSGNCRSFQDFHDYAGSFNTFGEYSFGLSEKKSPWFQDEKQTYTSKLPPVSSMFWRDSKAESP</sequence>
<feature type="compositionally biased region" description="Basic and acidic residues" evidence="1">
    <location>
        <begin position="40"/>
        <end position="53"/>
    </location>
</feature>
<proteinExistence type="predicted"/>
<accession>A0A0B1TD97</accession>
<dbReference type="Proteomes" id="UP000053660">
    <property type="component" value="Unassembled WGS sequence"/>
</dbReference>
<reference evidence="2 3" key="1">
    <citation type="submission" date="2014-03" db="EMBL/GenBank/DDBJ databases">
        <title>Draft genome of the hookworm Oesophagostomum dentatum.</title>
        <authorList>
            <person name="Mitreva M."/>
        </authorList>
    </citation>
    <scope>NUCLEOTIDE SEQUENCE [LARGE SCALE GENOMIC DNA]</scope>
    <source>
        <strain evidence="2 3">OD-Hann</strain>
    </source>
</reference>
<evidence type="ECO:0000313" key="2">
    <source>
        <dbReference type="EMBL" id="KHJ95523.1"/>
    </source>
</evidence>
<evidence type="ECO:0000313" key="3">
    <source>
        <dbReference type="Proteomes" id="UP000053660"/>
    </source>
</evidence>
<feature type="region of interest" description="Disordered" evidence="1">
    <location>
        <begin position="92"/>
        <end position="111"/>
    </location>
</feature>
<protein>
    <submittedName>
        <fullName evidence="2">Uncharacterized protein</fullName>
    </submittedName>
</protein>
<dbReference type="EMBL" id="KN549938">
    <property type="protein sequence ID" value="KHJ95523.1"/>
    <property type="molecule type" value="Genomic_DNA"/>
</dbReference>
<name>A0A0B1TD97_OESDE</name>
<dbReference type="AlphaFoldDB" id="A0A0B1TD97"/>
<gene>
    <name evidence="2" type="ORF">OESDEN_04529</name>
</gene>
<feature type="region of interest" description="Disordered" evidence="1">
    <location>
        <begin position="1"/>
        <end position="68"/>
    </location>
</feature>